<proteinExistence type="predicted"/>
<accession>A0ABR5BMA2</accession>
<evidence type="ECO:0000313" key="1">
    <source>
        <dbReference type="EMBL" id="KIR76780.1"/>
    </source>
</evidence>
<name>A0ABR5BMA2_9TREE</name>
<keyword evidence="2" id="KW-1185">Reference proteome</keyword>
<protein>
    <submittedName>
        <fullName evidence="1">Uncharacterized protein</fullName>
    </submittedName>
</protein>
<sequence length="210" mass="23284">MWYVILGFAISRCTFGLSIANEYFYRIVYLDRSSTSKNPVLALETDSGFLEKARPHFGDPPDEYSVEELSALLEFWASPPNRLISDRANSILNKEARHRLDATILLFLAHAASLPSQRFVNDPASLLDSASDTSSNPNEDTLLLDHLSAVPCPNITKSDPVDIDPDDIDSESGDLTLAAYRDRLAMLEKSAICTSFTHMSKKSPTRTSRA</sequence>
<gene>
    <name evidence="1" type="ORF">I306_06236</name>
</gene>
<dbReference type="EMBL" id="KN848774">
    <property type="protein sequence ID" value="KIR76780.1"/>
    <property type="molecule type" value="Genomic_DNA"/>
</dbReference>
<dbReference type="Proteomes" id="UP000054272">
    <property type="component" value="Unassembled WGS sequence"/>
</dbReference>
<evidence type="ECO:0000313" key="2">
    <source>
        <dbReference type="Proteomes" id="UP000054272"/>
    </source>
</evidence>
<reference evidence="1 2" key="1">
    <citation type="submission" date="2015-01" db="EMBL/GenBank/DDBJ databases">
        <title>The Genome Sequence of Cryptococcus gattii EJB2.</title>
        <authorList>
            <consortium name="The Broad Institute Genomics Platform"/>
            <person name="Cuomo C."/>
            <person name="Litvintseva A."/>
            <person name="Chen Y."/>
            <person name="Heitman J."/>
            <person name="Sun S."/>
            <person name="Springer D."/>
            <person name="Dromer F."/>
            <person name="Young S."/>
            <person name="Zeng Q."/>
            <person name="Gargeya S."/>
            <person name="Abouelleil A."/>
            <person name="Alvarado L."/>
            <person name="Chapman S.B."/>
            <person name="Gainer-Dewar J."/>
            <person name="Goldberg J."/>
            <person name="Griggs A."/>
            <person name="Gujja S."/>
            <person name="Hansen M."/>
            <person name="Howarth C."/>
            <person name="Imamovic A."/>
            <person name="Larimer J."/>
            <person name="Murphy C."/>
            <person name="Naylor J."/>
            <person name="Pearson M."/>
            <person name="Priest M."/>
            <person name="Roberts A."/>
            <person name="Saif S."/>
            <person name="Shea T."/>
            <person name="Sykes S."/>
            <person name="Wortman J."/>
            <person name="Nusbaum C."/>
            <person name="Birren B."/>
        </authorList>
    </citation>
    <scope>NUCLEOTIDE SEQUENCE [LARGE SCALE GENOMIC DNA]</scope>
    <source>
        <strain evidence="1 2">EJB2</strain>
    </source>
</reference>
<organism evidence="1 2">
    <name type="scientific">Cryptococcus gattii EJB2</name>
    <dbReference type="NCBI Taxonomy" id="1296103"/>
    <lineage>
        <taxon>Eukaryota</taxon>
        <taxon>Fungi</taxon>
        <taxon>Dikarya</taxon>
        <taxon>Basidiomycota</taxon>
        <taxon>Agaricomycotina</taxon>
        <taxon>Tremellomycetes</taxon>
        <taxon>Tremellales</taxon>
        <taxon>Cryptococcaceae</taxon>
        <taxon>Cryptococcus</taxon>
        <taxon>Cryptococcus gattii species complex</taxon>
    </lineage>
</organism>